<gene>
    <name evidence="1" type="ORF">CES86_5601</name>
</gene>
<evidence type="ECO:0000313" key="1">
    <source>
        <dbReference type="EMBL" id="OYR32721.1"/>
    </source>
</evidence>
<accession>A0A256H1E9</accession>
<dbReference type="EMBL" id="NNRN01000019">
    <property type="protein sequence ID" value="OYR32721.1"/>
    <property type="molecule type" value="Genomic_DNA"/>
</dbReference>
<name>A0A256H1E9_9HYPH</name>
<evidence type="ECO:0000313" key="2">
    <source>
        <dbReference type="Proteomes" id="UP000216363"/>
    </source>
</evidence>
<protein>
    <submittedName>
        <fullName evidence="1">Uncharacterized protein</fullName>
    </submittedName>
</protein>
<organism evidence="1 2">
    <name type="scientific">Brucella lupini</name>
    <dbReference type="NCBI Taxonomy" id="255457"/>
    <lineage>
        <taxon>Bacteria</taxon>
        <taxon>Pseudomonadati</taxon>
        <taxon>Pseudomonadota</taxon>
        <taxon>Alphaproteobacteria</taxon>
        <taxon>Hyphomicrobiales</taxon>
        <taxon>Brucellaceae</taxon>
        <taxon>Brucella/Ochrobactrum group</taxon>
        <taxon>Brucella</taxon>
    </lineage>
</organism>
<reference evidence="1 2" key="1">
    <citation type="submission" date="2017-07" db="EMBL/GenBank/DDBJ databases">
        <title>Draft genome of Ochrobactrum lupini type strain LUP21.</title>
        <authorList>
            <person name="Krzyzanowska D.M."/>
            <person name="Jafra S."/>
        </authorList>
    </citation>
    <scope>NUCLEOTIDE SEQUENCE [LARGE SCALE GENOMIC DNA]</scope>
    <source>
        <strain evidence="1 2">LUP21</strain>
    </source>
</reference>
<dbReference type="Proteomes" id="UP000216363">
    <property type="component" value="Unassembled WGS sequence"/>
</dbReference>
<sequence length="40" mass="4219">MASAGENVNAMTLSEGMVLFRLLAPILSVLQSEPARVSTN</sequence>
<comment type="caution">
    <text evidence="1">The sequence shown here is derived from an EMBL/GenBank/DDBJ whole genome shotgun (WGS) entry which is preliminary data.</text>
</comment>
<proteinExistence type="predicted"/>
<dbReference type="AlphaFoldDB" id="A0A256H1E9"/>